<name>A0AAN6U941_9PEZI</name>
<comment type="caution">
    <text evidence="2">The sequence shown here is derived from an EMBL/GenBank/DDBJ whole genome shotgun (WGS) entry which is preliminary data.</text>
</comment>
<feature type="compositionally biased region" description="Polar residues" evidence="1">
    <location>
        <begin position="659"/>
        <end position="674"/>
    </location>
</feature>
<proteinExistence type="predicted"/>
<organism evidence="2 3">
    <name type="scientific">Parathielavia appendiculata</name>
    <dbReference type="NCBI Taxonomy" id="2587402"/>
    <lineage>
        <taxon>Eukaryota</taxon>
        <taxon>Fungi</taxon>
        <taxon>Dikarya</taxon>
        <taxon>Ascomycota</taxon>
        <taxon>Pezizomycotina</taxon>
        <taxon>Sordariomycetes</taxon>
        <taxon>Sordariomycetidae</taxon>
        <taxon>Sordariales</taxon>
        <taxon>Chaetomiaceae</taxon>
        <taxon>Parathielavia</taxon>
    </lineage>
</organism>
<feature type="compositionally biased region" description="Basic and acidic residues" evidence="1">
    <location>
        <begin position="847"/>
        <end position="857"/>
    </location>
</feature>
<feature type="region of interest" description="Disordered" evidence="1">
    <location>
        <begin position="460"/>
        <end position="481"/>
    </location>
</feature>
<reference evidence="2" key="1">
    <citation type="journal article" date="2023" name="Mol. Phylogenet. Evol.">
        <title>Genome-scale phylogeny and comparative genomics of the fungal order Sordariales.</title>
        <authorList>
            <person name="Hensen N."/>
            <person name="Bonometti L."/>
            <person name="Westerberg I."/>
            <person name="Brannstrom I.O."/>
            <person name="Guillou S."/>
            <person name="Cros-Aarteil S."/>
            <person name="Calhoun S."/>
            <person name="Haridas S."/>
            <person name="Kuo A."/>
            <person name="Mondo S."/>
            <person name="Pangilinan J."/>
            <person name="Riley R."/>
            <person name="LaButti K."/>
            <person name="Andreopoulos B."/>
            <person name="Lipzen A."/>
            <person name="Chen C."/>
            <person name="Yan M."/>
            <person name="Daum C."/>
            <person name="Ng V."/>
            <person name="Clum A."/>
            <person name="Steindorff A."/>
            <person name="Ohm R.A."/>
            <person name="Martin F."/>
            <person name="Silar P."/>
            <person name="Natvig D.O."/>
            <person name="Lalanne C."/>
            <person name="Gautier V."/>
            <person name="Ament-Velasquez S.L."/>
            <person name="Kruys A."/>
            <person name="Hutchinson M.I."/>
            <person name="Powell A.J."/>
            <person name="Barry K."/>
            <person name="Miller A.N."/>
            <person name="Grigoriev I.V."/>
            <person name="Debuchy R."/>
            <person name="Gladieux P."/>
            <person name="Hiltunen Thoren M."/>
            <person name="Johannesson H."/>
        </authorList>
    </citation>
    <scope>NUCLEOTIDE SEQUENCE</scope>
    <source>
        <strain evidence="2">CBS 731.68</strain>
    </source>
</reference>
<feature type="compositionally biased region" description="Polar residues" evidence="1">
    <location>
        <begin position="1651"/>
        <end position="1664"/>
    </location>
</feature>
<keyword evidence="3" id="KW-1185">Reference proteome</keyword>
<sequence length="1743" mass="185033">MEQHWASLSPVFGEQLGHPTTPDLVVHVEIRFTDPVIRSRYSRSYGSSPTFRATNMICRGLVRRIERCCEEFITRKDSGALEMFKGDTYERKPQRARFIEATQMFEFVPGYTIELCFRSKNLQRRVPIYERRININSTQSAPLTLFLSEDMISKALHFINQGLDSRKREFDDHFQDQRAFDLPTVEDDTLKIGLKVFNNLGPAYDHVQRSLRSKLVLFRDQNAIDCDLFLCDVEKHLAHLRSEADSTMDAMNDFEFRIVELKGFGWTLREPAKFTLGPSASHGRRTIQAALDRIQTGIGDVIRGHNLAIHIKAYKRGHVVLDKAIVAHEKHGKPRETFASRDDAQLVFVTRLKARIQKDMDRMFEDSCCIDDIPEDDEDCFARPVTPAQPEQPVFEGLSPRYSPSSIRSSPARQSRPALSPAQSSPRPRVQRVFSLSRCSTDSMVSIDYLKPGCEPLTRDNSRPIIAPSEQVRKPQAGESPLLRPRGELLAPAEVKPAQSFSFVSGEFSSAIRINNGLSIVEEQALASDGANVDSLDHKLAGDVQRLGETRPPNGMTSNEGRVDPLTTQSGSLPGEALPGRSSTSSPAVQDEASSRDHDTVDAPLNFSGAATSKMDTPMTFEDAREYVTSPVPEDKANSGTPFTLARAETPREDDEFSTAPSTPELSTGASSLRHSIIETPVLPRFDSGTSETVLRGFYPDSETERPAVHLQGESIAEPVSKEDWDAAAVPEPQVDQHDRSRLLPSLAEQSTAAEGPEGVHGDGTGRHNARTPHPEGWSVTLDQTPDANPTPAPRPSTASDASTDSGIKAKTESGRQTYNTAHLGAEPALGPGIPFHAPDFPTSEVRTSHAPEEVGHSESASKLGSPLEPEPDAMEAAGDELGAGRGAETKLGEDKDRRDAHDDVADALPGGGPRGNCGAQLGAVPLGAEVVAEMAGLGTEDPVGAAHEDEGRILGDDVRSDGGEMGCHVGDDGNDDGFGVVSDGDEEDRCADEGVDVGPARGADVVGSGGGTHVPVPDASEDGLGEHHGVGSGIGAQIELVDIVHCASTQPSKTRFENTDGSGSGTEAACLGTNDQLSDKLADAADEADRHVPGSGTSSNLLESTPAIPEQQVDSQGPELTPIGAEQGYALQVQKTALADGPESHGNTAKGDDAERVHQDVISEAQATGPGGEDELMPGHDEAEEELCESKARLEHPDDNSDDRPVIQPVVSEAPATVTEISVDEAESDKAQVMGKLDAVPALARDAEATNSESTFGGGVEEKHDLAPGPTETAKPGQPERDVGDGPKEEPGVVPPGNSVAKPTGSTVRGDDLGEEVLAEPISAPDPAPAHSVDSAETKTPKQQIHERDEGPTTELAAAAGMGLWGGGICEAENGLITVPYVIGAKPPRLAVGKGVQNGLDILSALAAVAESELSERGFGEETRVPVLTTVGPIGTQTSEVGTGKDIAGPASELDGTSKGVEPEVESVFDPDETKRQLSDALEIAVDNIVRASPAPEAESDGSSRGSTEVAEEEERTSGLQTSGQSSIQGSDDQPNGTGGQAALEPEPRATSPADAEAASDDGIPTRTSEPEGGTEEAETPDNETIAPAAETESATPMPMPLPTPQQKPEKTSLAPIPDLSKLFPAGPVPNSISSDVAASFASISRNSVDTIRPSTDNEQQRPGTADFCDLPHASSSSNRPQTAGYLCLGLCESRSVEIGLRGALGDVKVRRLSLPLQRTLNQGPAMGRLKIKKAARSCQGG</sequence>
<feature type="compositionally biased region" description="Basic and acidic residues" evidence="1">
    <location>
        <begin position="1084"/>
        <end position="1093"/>
    </location>
</feature>
<feature type="compositionally biased region" description="Basic and acidic residues" evidence="1">
    <location>
        <begin position="1335"/>
        <end position="1352"/>
    </location>
</feature>
<feature type="compositionally biased region" description="Polar residues" evidence="1">
    <location>
        <begin position="797"/>
        <end position="806"/>
    </location>
</feature>
<gene>
    <name evidence="2" type="ORF">N657DRAFT_629790</name>
</gene>
<feature type="region of interest" description="Disordered" evidence="1">
    <location>
        <begin position="630"/>
        <end position="674"/>
    </location>
</feature>
<feature type="compositionally biased region" description="Basic and acidic residues" evidence="1">
    <location>
        <begin position="888"/>
        <end position="905"/>
    </location>
</feature>
<feature type="compositionally biased region" description="Basic and acidic residues" evidence="1">
    <location>
        <begin position="1279"/>
        <end position="1292"/>
    </location>
</feature>
<feature type="compositionally biased region" description="Low complexity" evidence="1">
    <location>
        <begin position="399"/>
        <end position="422"/>
    </location>
</feature>
<feature type="region of interest" description="Disordered" evidence="1">
    <location>
        <begin position="1492"/>
        <end position="1618"/>
    </location>
</feature>
<feature type="compositionally biased region" description="Basic and acidic residues" evidence="1">
    <location>
        <begin position="1189"/>
        <end position="1206"/>
    </location>
</feature>
<feature type="region of interest" description="Disordered" evidence="1">
    <location>
        <begin position="544"/>
        <end position="617"/>
    </location>
</feature>
<feature type="compositionally biased region" description="Acidic residues" evidence="1">
    <location>
        <begin position="1173"/>
        <end position="1188"/>
    </location>
</feature>
<feature type="region of interest" description="Disordered" evidence="1">
    <location>
        <begin position="1165"/>
        <end position="1207"/>
    </location>
</feature>
<feature type="region of interest" description="Disordered" evidence="1">
    <location>
        <begin position="1651"/>
        <end position="1677"/>
    </location>
</feature>
<dbReference type="EMBL" id="MU853223">
    <property type="protein sequence ID" value="KAK4128743.1"/>
    <property type="molecule type" value="Genomic_DNA"/>
</dbReference>
<feature type="region of interest" description="Disordered" evidence="1">
    <location>
        <begin position="749"/>
        <end position="917"/>
    </location>
</feature>
<feature type="compositionally biased region" description="Low complexity" evidence="1">
    <location>
        <begin position="1519"/>
        <end position="1532"/>
    </location>
</feature>
<feature type="region of interest" description="Disordered" evidence="1">
    <location>
        <begin position="1248"/>
        <end position="1352"/>
    </location>
</feature>
<accession>A0AAN6U941</accession>
<feature type="region of interest" description="Disordered" evidence="1">
    <location>
        <begin position="1434"/>
        <end position="1476"/>
    </location>
</feature>
<feature type="compositionally biased region" description="Acidic residues" evidence="1">
    <location>
        <begin position="1574"/>
        <end position="1583"/>
    </location>
</feature>
<reference evidence="2" key="2">
    <citation type="submission" date="2023-05" db="EMBL/GenBank/DDBJ databases">
        <authorList>
            <consortium name="Lawrence Berkeley National Laboratory"/>
            <person name="Steindorff A."/>
            <person name="Hensen N."/>
            <person name="Bonometti L."/>
            <person name="Westerberg I."/>
            <person name="Brannstrom I.O."/>
            <person name="Guillou S."/>
            <person name="Cros-Aarteil S."/>
            <person name="Calhoun S."/>
            <person name="Haridas S."/>
            <person name="Kuo A."/>
            <person name="Mondo S."/>
            <person name="Pangilinan J."/>
            <person name="Riley R."/>
            <person name="Labutti K."/>
            <person name="Andreopoulos B."/>
            <person name="Lipzen A."/>
            <person name="Chen C."/>
            <person name="Yanf M."/>
            <person name="Daum C."/>
            <person name="Ng V."/>
            <person name="Clum A."/>
            <person name="Ohm R."/>
            <person name="Martin F."/>
            <person name="Silar P."/>
            <person name="Natvig D."/>
            <person name="Lalanne C."/>
            <person name="Gautier V."/>
            <person name="Ament-Velasquez S.L."/>
            <person name="Kruys A."/>
            <person name="Hutchinson M.I."/>
            <person name="Powell A.J."/>
            <person name="Barry K."/>
            <person name="Miller A.N."/>
            <person name="Grigoriev I.V."/>
            <person name="Debuchy R."/>
            <person name="Gladieux P."/>
            <person name="Thoren M.H."/>
            <person name="Johannesson H."/>
        </authorList>
    </citation>
    <scope>NUCLEOTIDE SEQUENCE</scope>
    <source>
        <strain evidence="2">CBS 731.68</strain>
    </source>
</reference>
<dbReference type="Proteomes" id="UP001302602">
    <property type="component" value="Unassembled WGS sequence"/>
</dbReference>
<dbReference type="RefSeq" id="XP_062652514.1">
    <property type="nucleotide sequence ID" value="XM_062790918.1"/>
</dbReference>
<evidence type="ECO:0000256" key="1">
    <source>
        <dbReference type="SAM" id="MobiDB-lite"/>
    </source>
</evidence>
<dbReference type="GeneID" id="87827687"/>
<protein>
    <submittedName>
        <fullName evidence="2">Uncharacterized protein</fullName>
    </submittedName>
</protein>
<feature type="compositionally biased region" description="Polar residues" evidence="1">
    <location>
        <begin position="555"/>
        <end position="572"/>
    </location>
</feature>
<evidence type="ECO:0000313" key="2">
    <source>
        <dbReference type="EMBL" id="KAK4128743.1"/>
    </source>
</evidence>
<feature type="region of interest" description="Disordered" evidence="1">
    <location>
        <begin position="380"/>
        <end position="431"/>
    </location>
</feature>
<feature type="region of interest" description="Disordered" evidence="1">
    <location>
        <begin position="1084"/>
        <end position="1123"/>
    </location>
</feature>
<evidence type="ECO:0000313" key="3">
    <source>
        <dbReference type="Proteomes" id="UP001302602"/>
    </source>
</evidence>